<sequence length="753" mass="83255">MGQDLLVLCIRGPLRIRCPARISCLGPHRDHRMGAIRHLADPHHNKEARRRASHSLAGLKAGPWACRRLLMAYRPLSAGPPVACHPQECAHQGSSPPVSTVPNGGAALSSWAGPIGATWPPATSLAHAPGWAPAASSFTSQQQQQHPAATPLSQSYSAAAPSSGQESDAEALRQKEASGWIAHKAEDGQVYYYNTLTNESTWEKPVGYKGDSSKASAQPKPLATQIIKGTTWSEVVCEDGKKYFYNTSTLVSGPASSISTAAAAHLARAQANLGVDEDMTFTEDDIAPSADAAAQPPPPEEAPPPLPKKKSAAEAAQDFRELLAEKGVTPFSRWEREMPKLITDGRWSVVGSLKERRLIFDDFCKSSAADHMRQKSGKADGARAARDGFHALLDEASVQGKGDEEGETVPGIGADTTLEELALQWGNDPRWKACDGKLRAELVEARVAPLRAQATQKVQVSKQAHETAYRQAPRLFALELLRQHKVGPDARWSKTKEALAADDRYKALPRDDRERLFRAYVAEQEARERAERKERAAREEKEREARAKLARDAEESDRRRRKAGAADAAANFQTLLSESVKDPDAPWHDWKLRLARDPQARGLKLVQGRFSNPNLDPKVAEGLFREHLVQLQKRAVDGYIELLEEVIKPMLPKSKAKDEPRALRSFSEAERLMGEDPRFLRAPARDREKLWRRFVEDIILERDDPAAAARRGRLTSSSRSARGPHLNDASGTVTDKAYEREYLAHDRKRIRRD</sequence>
<feature type="compositionally biased region" description="Basic and acidic residues" evidence="2">
    <location>
        <begin position="528"/>
        <end position="558"/>
    </location>
</feature>
<feature type="compositionally biased region" description="Pro residues" evidence="2">
    <location>
        <begin position="295"/>
        <end position="306"/>
    </location>
</feature>
<protein>
    <recommendedName>
        <fullName evidence="7">WW domain-containing protein</fullName>
    </recommendedName>
</protein>
<dbReference type="InterPro" id="IPR002713">
    <property type="entry name" value="FF_domain"/>
</dbReference>
<dbReference type="eggNOG" id="KOG0155">
    <property type="taxonomic scope" value="Eukaryota"/>
</dbReference>
<dbReference type="GO" id="GO:0003712">
    <property type="term" value="F:transcription coregulator activity"/>
    <property type="evidence" value="ECO:0007669"/>
    <property type="project" value="TreeGrafter"/>
</dbReference>
<dbReference type="Pfam" id="PF00397">
    <property type="entry name" value="WW"/>
    <property type="match status" value="1"/>
</dbReference>
<feature type="domain" description="FF" evidence="4">
    <location>
        <begin position="310"/>
        <end position="366"/>
    </location>
</feature>
<feature type="compositionally biased region" description="Polar residues" evidence="2">
    <location>
        <begin position="152"/>
        <end position="166"/>
    </location>
</feature>
<dbReference type="GO" id="GO:0070063">
    <property type="term" value="F:RNA polymerase binding"/>
    <property type="evidence" value="ECO:0007669"/>
    <property type="project" value="InterPro"/>
</dbReference>
<feature type="domain" description="WW" evidence="3">
    <location>
        <begin position="174"/>
        <end position="207"/>
    </location>
</feature>
<evidence type="ECO:0000256" key="1">
    <source>
        <dbReference type="ARBA" id="ARBA00022737"/>
    </source>
</evidence>
<dbReference type="Proteomes" id="UP000007264">
    <property type="component" value="Unassembled WGS sequence"/>
</dbReference>
<dbReference type="InterPro" id="IPR045148">
    <property type="entry name" value="TCRG1-like"/>
</dbReference>
<comment type="caution">
    <text evidence="5">The sequence shown here is derived from an EMBL/GenBank/DDBJ whole genome shotgun (WGS) entry which is preliminary data.</text>
</comment>
<dbReference type="KEGG" id="csl:COCSUDRAFT_66735"/>
<feature type="compositionally biased region" description="Low complexity" evidence="2">
    <location>
        <begin position="132"/>
        <end position="151"/>
    </location>
</feature>
<dbReference type="PANTHER" id="PTHR15377:SF3">
    <property type="entry name" value="WW DOMAIN-CONTAINING PROTEIN"/>
    <property type="match status" value="1"/>
</dbReference>
<dbReference type="SUPFAM" id="SSF51045">
    <property type="entry name" value="WW domain"/>
    <property type="match status" value="1"/>
</dbReference>
<proteinExistence type="predicted"/>
<dbReference type="Pfam" id="PF01846">
    <property type="entry name" value="FF"/>
    <property type="match status" value="2"/>
</dbReference>
<dbReference type="SMART" id="SM00441">
    <property type="entry name" value="FF"/>
    <property type="match status" value="4"/>
</dbReference>
<dbReference type="STRING" id="574566.I0YU41"/>
<dbReference type="PROSITE" id="PS51676">
    <property type="entry name" value="FF"/>
    <property type="match status" value="1"/>
</dbReference>
<dbReference type="EMBL" id="AGSI01000011">
    <property type="protein sequence ID" value="EIE21910.1"/>
    <property type="molecule type" value="Genomic_DNA"/>
</dbReference>
<evidence type="ECO:0000256" key="2">
    <source>
        <dbReference type="SAM" id="MobiDB-lite"/>
    </source>
</evidence>
<dbReference type="InterPro" id="IPR036020">
    <property type="entry name" value="WW_dom_sf"/>
</dbReference>
<dbReference type="Gene3D" id="1.10.10.440">
    <property type="entry name" value="FF domain"/>
    <property type="match status" value="4"/>
</dbReference>
<gene>
    <name evidence="5" type="ORF">COCSUDRAFT_66735</name>
</gene>
<evidence type="ECO:0008006" key="7">
    <source>
        <dbReference type="Google" id="ProtNLM"/>
    </source>
</evidence>
<evidence type="ECO:0000259" key="3">
    <source>
        <dbReference type="PROSITE" id="PS50020"/>
    </source>
</evidence>
<dbReference type="GeneID" id="17039895"/>
<evidence type="ECO:0000259" key="4">
    <source>
        <dbReference type="PROSITE" id="PS51676"/>
    </source>
</evidence>
<feature type="region of interest" description="Disordered" evidence="2">
    <location>
        <begin position="124"/>
        <end position="174"/>
    </location>
</feature>
<dbReference type="InterPro" id="IPR001202">
    <property type="entry name" value="WW_dom"/>
</dbReference>
<dbReference type="AlphaFoldDB" id="I0YU41"/>
<dbReference type="GO" id="GO:0005634">
    <property type="term" value="C:nucleus"/>
    <property type="evidence" value="ECO:0007669"/>
    <property type="project" value="TreeGrafter"/>
</dbReference>
<name>I0YU41_COCSC</name>
<dbReference type="OrthoDB" id="512992at2759"/>
<evidence type="ECO:0000313" key="6">
    <source>
        <dbReference type="Proteomes" id="UP000007264"/>
    </source>
</evidence>
<dbReference type="Gene3D" id="2.20.70.10">
    <property type="match status" value="2"/>
</dbReference>
<accession>I0YU41</accession>
<reference evidence="5 6" key="1">
    <citation type="journal article" date="2012" name="Genome Biol.">
        <title>The genome of the polar eukaryotic microalga coccomyxa subellipsoidea reveals traits of cold adaptation.</title>
        <authorList>
            <person name="Blanc G."/>
            <person name="Agarkova I."/>
            <person name="Grimwood J."/>
            <person name="Kuo A."/>
            <person name="Brueggeman A."/>
            <person name="Dunigan D."/>
            <person name="Gurnon J."/>
            <person name="Ladunga I."/>
            <person name="Lindquist E."/>
            <person name="Lucas S."/>
            <person name="Pangilinan J."/>
            <person name="Proschold T."/>
            <person name="Salamov A."/>
            <person name="Schmutz J."/>
            <person name="Weeks D."/>
            <person name="Yamada T."/>
            <person name="Claverie J.M."/>
            <person name="Grigoriev I."/>
            <person name="Van Etten J."/>
            <person name="Lomsadze A."/>
            <person name="Borodovsky M."/>
        </authorList>
    </citation>
    <scope>NUCLEOTIDE SEQUENCE [LARGE SCALE GENOMIC DNA]</scope>
    <source>
        <strain evidence="5 6">C-169</strain>
    </source>
</reference>
<dbReference type="PANTHER" id="PTHR15377">
    <property type="entry name" value="TRANSCRIPTION ELONGATION REGULATOR 1"/>
    <property type="match status" value="1"/>
</dbReference>
<dbReference type="PROSITE" id="PS01159">
    <property type="entry name" value="WW_DOMAIN_1"/>
    <property type="match status" value="1"/>
</dbReference>
<dbReference type="SUPFAM" id="SSF81698">
    <property type="entry name" value="FF domain"/>
    <property type="match status" value="3"/>
</dbReference>
<dbReference type="SMART" id="SM00456">
    <property type="entry name" value="WW"/>
    <property type="match status" value="1"/>
</dbReference>
<feature type="region of interest" description="Disordered" evidence="2">
    <location>
        <begin position="528"/>
        <end position="567"/>
    </location>
</feature>
<evidence type="ECO:0000313" key="5">
    <source>
        <dbReference type="EMBL" id="EIE21910.1"/>
    </source>
</evidence>
<keyword evidence="6" id="KW-1185">Reference proteome</keyword>
<dbReference type="CDD" id="cd00201">
    <property type="entry name" value="WW"/>
    <property type="match status" value="1"/>
</dbReference>
<dbReference type="RefSeq" id="XP_005646454.1">
    <property type="nucleotide sequence ID" value="XM_005646397.1"/>
</dbReference>
<feature type="region of interest" description="Disordered" evidence="2">
    <location>
        <begin position="706"/>
        <end position="740"/>
    </location>
</feature>
<feature type="region of interest" description="Disordered" evidence="2">
    <location>
        <begin position="289"/>
        <end position="313"/>
    </location>
</feature>
<organism evidence="5 6">
    <name type="scientific">Coccomyxa subellipsoidea (strain C-169)</name>
    <name type="common">Green microalga</name>
    <dbReference type="NCBI Taxonomy" id="574566"/>
    <lineage>
        <taxon>Eukaryota</taxon>
        <taxon>Viridiplantae</taxon>
        <taxon>Chlorophyta</taxon>
        <taxon>core chlorophytes</taxon>
        <taxon>Trebouxiophyceae</taxon>
        <taxon>Trebouxiophyceae incertae sedis</taxon>
        <taxon>Coccomyxaceae</taxon>
        <taxon>Coccomyxa</taxon>
        <taxon>Coccomyxa subellipsoidea</taxon>
    </lineage>
</organism>
<dbReference type="PROSITE" id="PS50020">
    <property type="entry name" value="WW_DOMAIN_2"/>
    <property type="match status" value="1"/>
</dbReference>
<dbReference type="InterPro" id="IPR036517">
    <property type="entry name" value="FF_domain_sf"/>
</dbReference>
<keyword evidence="1" id="KW-0677">Repeat</keyword>